<reference evidence="2" key="1">
    <citation type="submission" date="2022-01" db="EMBL/GenBank/DDBJ databases">
        <authorList>
            <person name="Lagorce A."/>
        </authorList>
    </citation>
    <scope>NUCLEOTIDE SEQUENCE</scope>
    <source>
        <strain evidence="2">Th15_F1_A12</strain>
    </source>
</reference>
<evidence type="ECO:0000313" key="3">
    <source>
        <dbReference type="Proteomes" id="UP001295462"/>
    </source>
</evidence>
<dbReference type="EMBL" id="CAKMUD010000159">
    <property type="protein sequence ID" value="CAH1604110.1"/>
    <property type="molecule type" value="Genomic_DNA"/>
</dbReference>
<evidence type="ECO:0000313" key="2">
    <source>
        <dbReference type="EMBL" id="CAH1604110.1"/>
    </source>
</evidence>
<dbReference type="InterPro" id="IPR023346">
    <property type="entry name" value="Lysozyme-like_dom_sf"/>
</dbReference>
<proteinExistence type="predicted"/>
<gene>
    <name evidence="2" type="ORF">THF1A12_990001</name>
</gene>
<dbReference type="InterPro" id="IPR008258">
    <property type="entry name" value="Transglycosylase_SLT_dom_1"/>
</dbReference>
<sequence length="171" mass="19158">MIDITPYTDCIYQVHPTTIEQVIKNESSFKPFAINVNKLPGHSPPKFKQPRTKEEAIDLANYYLSLGHSVDLGLMQINTSNLKAYGVTIEEMFTPCKNIQVGSKILHESYQRALKINPEPGAALQIALSYYNTGSPNRGFRNGYVKKYINSSITRRVRAAPSSISTQGLYD</sequence>
<dbReference type="Gene3D" id="1.10.530.10">
    <property type="match status" value="1"/>
</dbReference>
<comment type="caution">
    <text evidence="2">The sequence shown here is derived from an EMBL/GenBank/DDBJ whole genome shotgun (WGS) entry which is preliminary data.</text>
</comment>
<dbReference type="AlphaFoldDB" id="A0AAU9R0F2"/>
<feature type="domain" description="Transglycosylase SLT" evidence="1">
    <location>
        <begin position="10"/>
        <end position="146"/>
    </location>
</feature>
<name>A0AAU9R0F2_9VIBR</name>
<dbReference type="Pfam" id="PF01464">
    <property type="entry name" value="SLT"/>
    <property type="match status" value="1"/>
</dbReference>
<dbReference type="CDD" id="cd16892">
    <property type="entry name" value="LT_VirB1-like"/>
    <property type="match status" value="1"/>
</dbReference>
<dbReference type="SUPFAM" id="SSF53955">
    <property type="entry name" value="Lysozyme-like"/>
    <property type="match status" value="1"/>
</dbReference>
<organism evidence="2 3">
    <name type="scientific">Vibrio jasicida</name>
    <dbReference type="NCBI Taxonomy" id="766224"/>
    <lineage>
        <taxon>Bacteria</taxon>
        <taxon>Pseudomonadati</taxon>
        <taxon>Pseudomonadota</taxon>
        <taxon>Gammaproteobacteria</taxon>
        <taxon>Vibrionales</taxon>
        <taxon>Vibrionaceae</taxon>
        <taxon>Vibrio</taxon>
    </lineage>
</organism>
<evidence type="ECO:0000259" key="1">
    <source>
        <dbReference type="Pfam" id="PF01464"/>
    </source>
</evidence>
<dbReference type="RefSeq" id="WP_102388093.1">
    <property type="nucleotide sequence ID" value="NZ_CAKMTZ010000005.1"/>
</dbReference>
<protein>
    <submittedName>
        <fullName evidence="2">Bores hole in peptidoglycan layer allowing type IV secretion complex assembly to occur (VirB1)</fullName>
    </submittedName>
</protein>
<accession>A0AAU9R0F2</accession>
<dbReference type="Proteomes" id="UP001295462">
    <property type="component" value="Unassembled WGS sequence"/>
</dbReference>